<dbReference type="Pfam" id="PF00293">
    <property type="entry name" value="NUDIX"/>
    <property type="match status" value="1"/>
</dbReference>
<dbReference type="SUPFAM" id="SSF46785">
    <property type="entry name" value="Winged helix' DNA-binding domain"/>
    <property type="match status" value="1"/>
</dbReference>
<gene>
    <name evidence="2" type="ORF">CLV84_1528</name>
</gene>
<name>A0A2S6IAN6_9BACT</name>
<proteinExistence type="predicted"/>
<sequence>MRVTPTSNAAAHTADCVIFGFADKELRVLLVRRAVEPFADEWVLPGGAMGSDETLEATARRVLLDMVGVKNIFLQQVATYSEPDRHPVRRVVTTSYYALVKPHQHTPVARGHASDASWHPVANVPPLGFDHHRILVDAHDRLTWHLRTRPLAFDLLPERFTLTEAQRLYEDIIGEPLDKRNFRRKIQNYDFLVETKEKRSGVKGGPLLYRIDRERFSAALSYPR</sequence>
<dbReference type="PROSITE" id="PS51462">
    <property type="entry name" value="NUDIX"/>
    <property type="match status" value="1"/>
</dbReference>
<dbReference type="Gene3D" id="3.90.79.10">
    <property type="entry name" value="Nucleoside Triphosphate Pyrophosphohydrolase"/>
    <property type="match status" value="1"/>
</dbReference>
<dbReference type="InterPro" id="IPR000086">
    <property type="entry name" value="NUDIX_hydrolase_dom"/>
</dbReference>
<dbReference type="Pfam" id="PF21906">
    <property type="entry name" value="WHD_NrtR"/>
    <property type="match status" value="1"/>
</dbReference>
<accession>A0A2S6IAN6</accession>
<dbReference type="InterPro" id="IPR036388">
    <property type="entry name" value="WH-like_DNA-bd_sf"/>
</dbReference>
<dbReference type="InterPro" id="IPR015797">
    <property type="entry name" value="NUDIX_hydrolase-like_dom_sf"/>
</dbReference>
<dbReference type="InterPro" id="IPR036390">
    <property type="entry name" value="WH_DNA-bd_sf"/>
</dbReference>
<keyword evidence="3" id="KW-1185">Reference proteome</keyword>
<dbReference type="CDD" id="cd18873">
    <property type="entry name" value="NUDIX_NadM_like"/>
    <property type="match status" value="1"/>
</dbReference>
<dbReference type="EMBL" id="PTJC01000005">
    <property type="protein sequence ID" value="PPK88560.1"/>
    <property type="molecule type" value="Genomic_DNA"/>
</dbReference>
<dbReference type="OrthoDB" id="9786141at2"/>
<dbReference type="InterPro" id="IPR054105">
    <property type="entry name" value="WHD_NrtR"/>
</dbReference>
<dbReference type="PANTHER" id="PTHR43736">
    <property type="entry name" value="ADP-RIBOSE PYROPHOSPHATASE"/>
    <property type="match status" value="1"/>
</dbReference>
<evidence type="ECO:0000313" key="2">
    <source>
        <dbReference type="EMBL" id="PPK88560.1"/>
    </source>
</evidence>
<dbReference type="SUPFAM" id="SSF55811">
    <property type="entry name" value="Nudix"/>
    <property type="match status" value="1"/>
</dbReference>
<feature type="domain" description="Nudix hydrolase" evidence="1">
    <location>
        <begin position="11"/>
        <end position="142"/>
    </location>
</feature>
<protein>
    <submittedName>
        <fullName evidence="2">8-oxo-dGTP diphosphatase</fullName>
    </submittedName>
</protein>
<evidence type="ECO:0000259" key="1">
    <source>
        <dbReference type="PROSITE" id="PS51462"/>
    </source>
</evidence>
<dbReference type="AlphaFoldDB" id="A0A2S6IAN6"/>
<evidence type="ECO:0000313" key="3">
    <source>
        <dbReference type="Proteomes" id="UP000237662"/>
    </source>
</evidence>
<dbReference type="Gene3D" id="1.10.10.10">
    <property type="entry name" value="Winged helix-like DNA-binding domain superfamily/Winged helix DNA-binding domain"/>
    <property type="match status" value="1"/>
</dbReference>
<reference evidence="2 3" key="1">
    <citation type="submission" date="2018-02" db="EMBL/GenBank/DDBJ databases">
        <title>Genomic Encyclopedia of Archaeal and Bacterial Type Strains, Phase II (KMG-II): from individual species to whole genera.</title>
        <authorList>
            <person name="Goeker M."/>
        </authorList>
    </citation>
    <scope>NUCLEOTIDE SEQUENCE [LARGE SCALE GENOMIC DNA]</scope>
    <source>
        <strain evidence="2 3">DSM 29526</strain>
    </source>
</reference>
<dbReference type="Proteomes" id="UP000237662">
    <property type="component" value="Unassembled WGS sequence"/>
</dbReference>
<organism evidence="2 3">
    <name type="scientific">Neolewinella xylanilytica</name>
    <dbReference type="NCBI Taxonomy" id="1514080"/>
    <lineage>
        <taxon>Bacteria</taxon>
        <taxon>Pseudomonadati</taxon>
        <taxon>Bacteroidota</taxon>
        <taxon>Saprospiria</taxon>
        <taxon>Saprospirales</taxon>
        <taxon>Lewinellaceae</taxon>
        <taxon>Neolewinella</taxon>
    </lineage>
</organism>
<dbReference type="PANTHER" id="PTHR43736:SF4">
    <property type="entry name" value="SLR1690 PROTEIN"/>
    <property type="match status" value="1"/>
</dbReference>
<dbReference type="RefSeq" id="WP_104419098.1">
    <property type="nucleotide sequence ID" value="NZ_PTJC01000005.1"/>
</dbReference>
<comment type="caution">
    <text evidence="2">The sequence shown here is derived from an EMBL/GenBank/DDBJ whole genome shotgun (WGS) entry which is preliminary data.</text>
</comment>